<keyword evidence="1" id="KW-1133">Transmembrane helix</keyword>
<evidence type="ECO:0000256" key="1">
    <source>
        <dbReference type="SAM" id="Phobius"/>
    </source>
</evidence>
<dbReference type="EMBL" id="BMWX01000002">
    <property type="protein sequence ID" value="GGZ19363.1"/>
    <property type="molecule type" value="Genomic_DNA"/>
</dbReference>
<reference evidence="2" key="2">
    <citation type="submission" date="2020-09" db="EMBL/GenBank/DDBJ databases">
        <authorList>
            <person name="Sun Q."/>
            <person name="Kim S."/>
        </authorList>
    </citation>
    <scope>NUCLEOTIDE SEQUENCE</scope>
    <source>
        <strain evidence="2">KCTC 12368</strain>
    </source>
</reference>
<evidence type="ECO:0000313" key="3">
    <source>
        <dbReference type="Proteomes" id="UP000619457"/>
    </source>
</evidence>
<feature type="transmembrane region" description="Helical" evidence="1">
    <location>
        <begin position="117"/>
        <end position="137"/>
    </location>
</feature>
<feature type="transmembrane region" description="Helical" evidence="1">
    <location>
        <begin position="35"/>
        <end position="54"/>
    </location>
</feature>
<organism evidence="2 3">
    <name type="scientific">Echinicola pacifica</name>
    <dbReference type="NCBI Taxonomy" id="346377"/>
    <lineage>
        <taxon>Bacteria</taxon>
        <taxon>Pseudomonadati</taxon>
        <taxon>Bacteroidota</taxon>
        <taxon>Cytophagia</taxon>
        <taxon>Cytophagales</taxon>
        <taxon>Cyclobacteriaceae</taxon>
        <taxon>Echinicola</taxon>
    </lineage>
</organism>
<feature type="transmembrane region" description="Helical" evidence="1">
    <location>
        <begin position="60"/>
        <end position="79"/>
    </location>
</feature>
<dbReference type="AlphaFoldDB" id="A0A918PRY2"/>
<reference evidence="2" key="1">
    <citation type="journal article" date="2014" name="Int. J. Syst. Evol. Microbiol.">
        <title>Complete genome sequence of Corynebacterium casei LMG S-19264T (=DSM 44701T), isolated from a smear-ripened cheese.</title>
        <authorList>
            <consortium name="US DOE Joint Genome Institute (JGI-PGF)"/>
            <person name="Walter F."/>
            <person name="Albersmeier A."/>
            <person name="Kalinowski J."/>
            <person name="Ruckert C."/>
        </authorList>
    </citation>
    <scope>NUCLEOTIDE SEQUENCE</scope>
    <source>
        <strain evidence="2">KCTC 12368</strain>
    </source>
</reference>
<keyword evidence="3" id="KW-1185">Reference proteome</keyword>
<accession>A0A918PRY2</accession>
<protein>
    <submittedName>
        <fullName evidence="2">Uncharacterized protein</fullName>
    </submittedName>
</protein>
<keyword evidence="1" id="KW-0812">Transmembrane</keyword>
<sequence>MSQVTYLGVIFSSLLGSLIYYYFQKPKYKNTQKLMMIILAFVFFLEAVGGYTASRSIKNVMLYNVCWIYIESLLIVWYFSLLEKNPKVKRYFFIGFGAACLWGLINSLTLQPINEEFQYLSLLPMGLLIIGMAIRYYYSIIHLNIYPNTDLMRVPHIWITVGITFFYLEALTLFGYLYLFPTSTSELIFAWSKLNRIMAGIMYLSFGISFYSEVIFGLRKKYQA</sequence>
<dbReference type="Proteomes" id="UP000619457">
    <property type="component" value="Unassembled WGS sequence"/>
</dbReference>
<feature type="transmembrane region" description="Helical" evidence="1">
    <location>
        <begin position="197"/>
        <end position="218"/>
    </location>
</feature>
<feature type="transmembrane region" description="Helical" evidence="1">
    <location>
        <begin position="6"/>
        <end position="23"/>
    </location>
</feature>
<feature type="transmembrane region" description="Helical" evidence="1">
    <location>
        <begin position="157"/>
        <end position="177"/>
    </location>
</feature>
<keyword evidence="1" id="KW-0472">Membrane</keyword>
<proteinExistence type="predicted"/>
<feature type="transmembrane region" description="Helical" evidence="1">
    <location>
        <begin position="91"/>
        <end position="111"/>
    </location>
</feature>
<name>A0A918PRY2_9BACT</name>
<comment type="caution">
    <text evidence="2">The sequence shown here is derived from an EMBL/GenBank/DDBJ whole genome shotgun (WGS) entry which is preliminary data.</text>
</comment>
<evidence type="ECO:0000313" key="2">
    <source>
        <dbReference type="EMBL" id="GGZ19363.1"/>
    </source>
</evidence>
<gene>
    <name evidence="2" type="ORF">GCM10007049_09680</name>
</gene>